<evidence type="ECO:0000259" key="3">
    <source>
        <dbReference type="Pfam" id="PF08030"/>
    </source>
</evidence>
<dbReference type="AlphaFoldDB" id="R7QTN9"/>
<dbReference type="Gramene" id="CDF40740">
    <property type="protein sequence ID" value="CDF40740"/>
    <property type="gene ID" value="CHC_T00007385001"/>
</dbReference>
<evidence type="ECO:0000313" key="5">
    <source>
        <dbReference type="Proteomes" id="UP000012073"/>
    </source>
</evidence>
<dbReference type="STRING" id="2769.R7QTN9"/>
<dbReference type="InterPro" id="IPR039261">
    <property type="entry name" value="FNR_nucleotide-bd"/>
</dbReference>
<evidence type="ECO:0000313" key="4">
    <source>
        <dbReference type="EMBL" id="CDF40740.1"/>
    </source>
</evidence>
<keyword evidence="2" id="KW-0812">Transmembrane</keyword>
<dbReference type="KEGG" id="ccp:CHC_T00007385001"/>
<keyword evidence="5" id="KW-1185">Reference proteome</keyword>
<evidence type="ECO:0000256" key="1">
    <source>
        <dbReference type="ARBA" id="ARBA00023002"/>
    </source>
</evidence>
<keyword evidence="1" id="KW-0560">Oxidoreductase</keyword>
<dbReference type="InterPro" id="IPR013121">
    <property type="entry name" value="Fe_red_NAD-bd_6"/>
</dbReference>
<dbReference type="EMBL" id="HG002236">
    <property type="protein sequence ID" value="CDF40740.1"/>
    <property type="molecule type" value="Genomic_DNA"/>
</dbReference>
<dbReference type="GO" id="GO:0016491">
    <property type="term" value="F:oxidoreductase activity"/>
    <property type="evidence" value="ECO:0007669"/>
    <property type="project" value="UniProtKB-KW"/>
</dbReference>
<protein>
    <recommendedName>
        <fullName evidence="3">Ferric reductase NAD binding domain-containing protein</fullName>
    </recommendedName>
</protein>
<feature type="transmembrane region" description="Helical" evidence="2">
    <location>
        <begin position="98"/>
        <end position="115"/>
    </location>
</feature>
<feature type="transmembrane region" description="Helical" evidence="2">
    <location>
        <begin position="39"/>
        <end position="56"/>
    </location>
</feature>
<feature type="transmembrane region" description="Helical" evidence="2">
    <location>
        <begin position="68"/>
        <end position="86"/>
    </location>
</feature>
<dbReference type="SUPFAM" id="SSF52343">
    <property type="entry name" value="Ferredoxin reductase-like, C-terminal NADP-linked domain"/>
    <property type="match status" value="1"/>
</dbReference>
<dbReference type="PhylomeDB" id="R7QTN9"/>
<organism evidence="4 5">
    <name type="scientific">Chondrus crispus</name>
    <name type="common">Carrageen Irish moss</name>
    <name type="synonym">Polymorpha crispa</name>
    <dbReference type="NCBI Taxonomy" id="2769"/>
    <lineage>
        <taxon>Eukaryota</taxon>
        <taxon>Rhodophyta</taxon>
        <taxon>Florideophyceae</taxon>
        <taxon>Rhodymeniophycidae</taxon>
        <taxon>Gigartinales</taxon>
        <taxon>Gigartinaceae</taxon>
        <taxon>Chondrus</taxon>
    </lineage>
</organism>
<keyword evidence="2" id="KW-0472">Membrane</keyword>
<reference evidence="5" key="1">
    <citation type="journal article" date="2013" name="Proc. Natl. Acad. Sci. U.S.A.">
        <title>Genome structure and metabolic features in the red seaweed Chondrus crispus shed light on evolution of the Archaeplastida.</title>
        <authorList>
            <person name="Collen J."/>
            <person name="Porcel B."/>
            <person name="Carre W."/>
            <person name="Ball S.G."/>
            <person name="Chaparro C."/>
            <person name="Tonon T."/>
            <person name="Barbeyron T."/>
            <person name="Michel G."/>
            <person name="Noel B."/>
            <person name="Valentin K."/>
            <person name="Elias M."/>
            <person name="Artiguenave F."/>
            <person name="Arun A."/>
            <person name="Aury J.M."/>
            <person name="Barbosa-Neto J.F."/>
            <person name="Bothwell J.H."/>
            <person name="Bouget F.Y."/>
            <person name="Brillet L."/>
            <person name="Cabello-Hurtado F."/>
            <person name="Capella-Gutierrez S."/>
            <person name="Charrier B."/>
            <person name="Cladiere L."/>
            <person name="Cock J.M."/>
            <person name="Coelho S.M."/>
            <person name="Colleoni C."/>
            <person name="Czjzek M."/>
            <person name="Da Silva C."/>
            <person name="Delage L."/>
            <person name="Denoeud F."/>
            <person name="Deschamps P."/>
            <person name="Dittami S.M."/>
            <person name="Gabaldon T."/>
            <person name="Gachon C.M."/>
            <person name="Groisillier A."/>
            <person name="Herve C."/>
            <person name="Jabbari K."/>
            <person name="Katinka M."/>
            <person name="Kloareg B."/>
            <person name="Kowalczyk N."/>
            <person name="Labadie K."/>
            <person name="Leblanc C."/>
            <person name="Lopez P.J."/>
            <person name="McLachlan D.H."/>
            <person name="Meslet-Cladiere L."/>
            <person name="Moustafa A."/>
            <person name="Nehr Z."/>
            <person name="Nyvall Collen P."/>
            <person name="Panaud O."/>
            <person name="Partensky F."/>
            <person name="Poulain J."/>
            <person name="Rensing S.A."/>
            <person name="Rousvoal S."/>
            <person name="Samson G."/>
            <person name="Symeonidi A."/>
            <person name="Weissenbach J."/>
            <person name="Zambounis A."/>
            <person name="Wincker P."/>
            <person name="Boyen C."/>
        </authorList>
    </citation>
    <scope>NUCLEOTIDE SEQUENCE [LARGE SCALE GENOMIC DNA]</scope>
    <source>
        <strain evidence="5">cv. Stackhouse</strain>
    </source>
</reference>
<keyword evidence="2" id="KW-1133">Transmembrane helix</keyword>
<dbReference type="OrthoDB" id="6101at2759"/>
<dbReference type="Pfam" id="PF08030">
    <property type="entry name" value="NAD_binding_6"/>
    <property type="match status" value="1"/>
</dbReference>
<dbReference type="Proteomes" id="UP000012073">
    <property type="component" value="Unassembled WGS sequence"/>
</dbReference>
<sequence>MLIRFTVCLLGAAFLDVDWEARGTDIFDSTALKCIDLVLGTFSLVLLLFSVVSELASERRLFIEDVMLLIPLSALPVVLHTLAFLGKGKDIGYFAQNYFYIGWPLLLVLTIFRYFRVLGRRALLADTVKRNHQTTRSIDFIWTTKTTQDDEWLMDELSKSVGRSKYVRLHRYIAEEARKDVEHGERSHDHHTNMFQERATLCTETLGTPDWHEIFAQFTSSMRNGTTTGIFFCGPPKIAAAVKEAAMESMLDSRYRGLSNRAQVKQTPGLHSQFFSHDKVNSVTDSLTRSFNVRYVFRAETF</sequence>
<proteinExistence type="predicted"/>
<gene>
    <name evidence="4" type="ORF">CHC_T00007385001</name>
</gene>
<accession>R7QTN9</accession>
<feature type="domain" description="Ferric reductase NAD binding" evidence="3">
    <location>
        <begin position="127"/>
        <end position="246"/>
    </location>
</feature>
<dbReference type="GeneID" id="17318751"/>
<dbReference type="Gene3D" id="3.40.50.80">
    <property type="entry name" value="Nucleotide-binding domain of ferredoxin-NADP reductase (FNR) module"/>
    <property type="match status" value="1"/>
</dbReference>
<dbReference type="RefSeq" id="XP_005711034.1">
    <property type="nucleotide sequence ID" value="XM_005710977.1"/>
</dbReference>
<evidence type="ECO:0000256" key="2">
    <source>
        <dbReference type="SAM" id="Phobius"/>
    </source>
</evidence>
<name>R7QTN9_CHOCR</name>